<reference evidence="4 6" key="2">
    <citation type="submission" date="2021-10" db="EMBL/GenBank/DDBJ databases">
        <title>Collection of gut derived symbiotic bacterial strains cultured from healthy donors.</title>
        <authorList>
            <person name="Lin H."/>
            <person name="Littmann E."/>
            <person name="Claire K."/>
            <person name="Pamer E."/>
        </authorList>
    </citation>
    <scope>NUCLEOTIDE SEQUENCE [LARGE SCALE GENOMIC DNA]</scope>
    <source>
        <strain evidence="4 6">MSK.17.68</strain>
    </source>
</reference>
<evidence type="ECO:0000259" key="3">
    <source>
        <dbReference type="Pfam" id="PF14285"/>
    </source>
</evidence>
<evidence type="ECO:0000313" key="4">
    <source>
        <dbReference type="EMBL" id="MCB5445017.1"/>
    </source>
</evidence>
<feature type="coiled-coil region" evidence="1">
    <location>
        <begin position="40"/>
        <end position="72"/>
    </location>
</feature>
<keyword evidence="1" id="KW-0175">Coiled coil</keyword>
<evidence type="ECO:0000256" key="1">
    <source>
        <dbReference type="SAM" id="Coils"/>
    </source>
</evidence>
<keyword evidence="2" id="KW-0472">Membrane</keyword>
<name>A0A6N2YWJ7_9FIRM</name>
<dbReference type="RefSeq" id="WP_048926128.1">
    <property type="nucleotide sequence ID" value="NZ_CACRUE010000006.1"/>
</dbReference>
<reference evidence="5" key="1">
    <citation type="submission" date="2019-11" db="EMBL/GenBank/DDBJ databases">
        <authorList>
            <person name="Feng L."/>
        </authorList>
    </citation>
    <scope>NUCLEOTIDE SEQUENCE</scope>
    <source>
        <strain evidence="5">IbartlettiiLFYP30</strain>
    </source>
</reference>
<accession>A0A6N2YWJ7</accession>
<keyword evidence="2" id="KW-1133">Transmembrane helix</keyword>
<feature type="domain" description="DUF4367" evidence="3">
    <location>
        <begin position="129"/>
        <end position="239"/>
    </location>
</feature>
<dbReference type="InterPro" id="IPR025377">
    <property type="entry name" value="DUF4367"/>
</dbReference>
<gene>
    <name evidence="5" type="ORF">IBLFYP30_00983</name>
    <name evidence="4" type="ORF">LIP50_02235</name>
</gene>
<protein>
    <submittedName>
        <fullName evidence="4">DUF4367 domain-containing protein</fullName>
    </submittedName>
</protein>
<evidence type="ECO:0000313" key="6">
    <source>
        <dbReference type="Proteomes" id="UP001299409"/>
    </source>
</evidence>
<dbReference type="EMBL" id="CACRUE010000006">
    <property type="protein sequence ID" value="VYT71389.1"/>
    <property type="molecule type" value="Genomic_DNA"/>
</dbReference>
<organism evidence="5">
    <name type="scientific">Intestinibacter bartlettii</name>
    <dbReference type="NCBI Taxonomy" id="261299"/>
    <lineage>
        <taxon>Bacteria</taxon>
        <taxon>Bacillati</taxon>
        <taxon>Bacillota</taxon>
        <taxon>Clostridia</taxon>
        <taxon>Peptostreptococcales</taxon>
        <taxon>Peptostreptococcaceae</taxon>
        <taxon>Intestinibacter</taxon>
    </lineage>
</organism>
<keyword evidence="6" id="KW-1185">Reference proteome</keyword>
<dbReference type="AlphaFoldDB" id="A0A6N2YWJ7"/>
<feature type="transmembrane region" description="Helical" evidence="2">
    <location>
        <begin position="71"/>
        <end position="88"/>
    </location>
</feature>
<evidence type="ECO:0000256" key="2">
    <source>
        <dbReference type="SAM" id="Phobius"/>
    </source>
</evidence>
<proteinExistence type="predicted"/>
<sequence>MKNEYDFDKIMDEFYKLNEKDKEQLLNPSNFDKYKNYQFSNQFKENMNKILNENLSLEKEKINKKRTNHKNILKISVAAILIIFISSLNRGITYGGLIDIINYWREVFNGDTYITTQKEINNDIEYELIEPSYIPDGYKEIERNETKITKIINYEDDNGYSIYYKYSTSTNGQIMLNTENAKIENIKVKNNDIMLIYKENNIKAFFYNKKYTCIVSMEYYKNKEKNYTKREIIKIVKSVIN</sequence>
<dbReference type="Pfam" id="PF14285">
    <property type="entry name" value="DUF4367"/>
    <property type="match status" value="1"/>
</dbReference>
<dbReference type="Proteomes" id="UP001299409">
    <property type="component" value="Unassembled WGS sequence"/>
</dbReference>
<dbReference type="EMBL" id="JAJBMB010000002">
    <property type="protein sequence ID" value="MCB5445017.1"/>
    <property type="molecule type" value="Genomic_DNA"/>
</dbReference>
<keyword evidence="2" id="KW-0812">Transmembrane</keyword>
<evidence type="ECO:0000313" key="5">
    <source>
        <dbReference type="EMBL" id="VYT71389.1"/>
    </source>
</evidence>